<organism evidence="2 3">
    <name type="scientific">Pleurodeles waltl</name>
    <name type="common">Iberian ribbed newt</name>
    <dbReference type="NCBI Taxonomy" id="8319"/>
    <lineage>
        <taxon>Eukaryota</taxon>
        <taxon>Metazoa</taxon>
        <taxon>Chordata</taxon>
        <taxon>Craniata</taxon>
        <taxon>Vertebrata</taxon>
        <taxon>Euteleostomi</taxon>
        <taxon>Amphibia</taxon>
        <taxon>Batrachia</taxon>
        <taxon>Caudata</taxon>
        <taxon>Salamandroidea</taxon>
        <taxon>Salamandridae</taxon>
        <taxon>Pleurodelinae</taxon>
        <taxon>Pleurodeles</taxon>
    </lineage>
</organism>
<accession>A0AAV7NNZ2</accession>
<proteinExistence type="predicted"/>
<dbReference type="Proteomes" id="UP001066276">
    <property type="component" value="Chromosome 8"/>
</dbReference>
<comment type="caution">
    <text evidence="2">The sequence shown here is derived from an EMBL/GenBank/DDBJ whole genome shotgun (WGS) entry which is preliminary data.</text>
</comment>
<name>A0AAV7NNZ2_PLEWA</name>
<sequence>MLVAIQAGIFRNPYTSSQNVRTVIKRMIDDVIAAVAGITGFVRVLPHTLRIGMAPKITRKSGDKLDGSKMIRVGRDKGDLAGVNRRPTGKPTGKNMSGLGKEVKTSDSAAPYWRLGEKAKANLLSSLF</sequence>
<feature type="region of interest" description="Disordered" evidence="1">
    <location>
        <begin position="76"/>
        <end position="103"/>
    </location>
</feature>
<keyword evidence="3" id="KW-1185">Reference proteome</keyword>
<dbReference type="AlphaFoldDB" id="A0AAV7NNZ2"/>
<protein>
    <submittedName>
        <fullName evidence="2">Uncharacterized protein</fullName>
    </submittedName>
</protein>
<dbReference type="EMBL" id="JANPWB010000012">
    <property type="protein sequence ID" value="KAJ1117795.1"/>
    <property type="molecule type" value="Genomic_DNA"/>
</dbReference>
<evidence type="ECO:0000313" key="3">
    <source>
        <dbReference type="Proteomes" id="UP001066276"/>
    </source>
</evidence>
<reference evidence="2" key="1">
    <citation type="journal article" date="2022" name="bioRxiv">
        <title>Sequencing and chromosome-scale assembly of the giantPleurodeles waltlgenome.</title>
        <authorList>
            <person name="Brown T."/>
            <person name="Elewa A."/>
            <person name="Iarovenko S."/>
            <person name="Subramanian E."/>
            <person name="Araus A.J."/>
            <person name="Petzold A."/>
            <person name="Susuki M."/>
            <person name="Suzuki K.-i.T."/>
            <person name="Hayashi T."/>
            <person name="Toyoda A."/>
            <person name="Oliveira C."/>
            <person name="Osipova E."/>
            <person name="Leigh N.D."/>
            <person name="Simon A."/>
            <person name="Yun M.H."/>
        </authorList>
    </citation>
    <scope>NUCLEOTIDE SEQUENCE</scope>
    <source>
        <strain evidence="2">20211129_DDA</strain>
        <tissue evidence="2">Liver</tissue>
    </source>
</reference>
<evidence type="ECO:0000256" key="1">
    <source>
        <dbReference type="SAM" id="MobiDB-lite"/>
    </source>
</evidence>
<gene>
    <name evidence="2" type="ORF">NDU88_005991</name>
</gene>
<evidence type="ECO:0000313" key="2">
    <source>
        <dbReference type="EMBL" id="KAJ1117795.1"/>
    </source>
</evidence>